<name>G8ZQI2_TORDE</name>
<reference evidence="1 2" key="1">
    <citation type="journal article" date="2011" name="Proc. Natl. Acad. Sci. U.S.A.">
        <title>Evolutionary erosion of yeast sex chromosomes by mating-type switching accidents.</title>
        <authorList>
            <person name="Gordon J.L."/>
            <person name="Armisen D."/>
            <person name="Proux-Wera E."/>
            <person name="Oheigeartaigh S.S."/>
            <person name="Byrne K.P."/>
            <person name="Wolfe K.H."/>
        </authorList>
    </citation>
    <scope>NUCLEOTIDE SEQUENCE [LARGE SCALE GENOMIC DNA]</scope>
    <source>
        <strain evidence="2">ATCC 10662 / CBS 1146 / NBRC 0425 / NCYC 2629 / NRRL Y-866</strain>
    </source>
</reference>
<dbReference type="eggNOG" id="ENOG502S583">
    <property type="taxonomic scope" value="Eukaryota"/>
</dbReference>
<dbReference type="Proteomes" id="UP000005627">
    <property type="component" value="Chromosome 2"/>
</dbReference>
<dbReference type="RefSeq" id="XP_003680087.1">
    <property type="nucleotide sequence ID" value="XM_003680039.1"/>
</dbReference>
<dbReference type="AlphaFoldDB" id="G8ZQI2"/>
<evidence type="ECO:0000313" key="1">
    <source>
        <dbReference type="EMBL" id="CCE90876.1"/>
    </source>
</evidence>
<dbReference type="InParanoid" id="G8ZQI2"/>
<evidence type="ECO:0000313" key="2">
    <source>
        <dbReference type="Proteomes" id="UP000005627"/>
    </source>
</evidence>
<dbReference type="HOGENOM" id="CLU_071870_0_0_1"/>
<proteinExistence type="predicted"/>
<sequence length="231" mass="26131">MFGRLIGPVKTLKGCRLYSQPASGGSKRGFDRSMLKPALIVVVFGSMLSHVSNQQKLSAELDRRYELKMNILRKLISRAKEGDISFNVDEELQLVNKLFSRYSKSGNVSFEEEAEKIRKSSDSNKYSEKALLDSLNSSRNPLEEESLEDMFKSIMNEVNDTSRPLLKKSETIVVPPHDENEIVLNKKFLEEQAKREVELQNYTPSTDAHTIVDIPGELSVAAKDTEIKSFL</sequence>
<dbReference type="FunCoup" id="G8ZQI2">
    <property type="interactions" value="86"/>
</dbReference>
<organism evidence="1 2">
    <name type="scientific">Torulaspora delbrueckii</name>
    <name type="common">Yeast</name>
    <name type="synonym">Candida colliculosa</name>
    <dbReference type="NCBI Taxonomy" id="4950"/>
    <lineage>
        <taxon>Eukaryota</taxon>
        <taxon>Fungi</taxon>
        <taxon>Dikarya</taxon>
        <taxon>Ascomycota</taxon>
        <taxon>Saccharomycotina</taxon>
        <taxon>Saccharomycetes</taxon>
        <taxon>Saccharomycetales</taxon>
        <taxon>Saccharomycetaceae</taxon>
        <taxon>Torulaspora</taxon>
    </lineage>
</organism>
<accession>G8ZQI2</accession>
<gene>
    <name evidence="1" type="primary">TDEL0B07470</name>
    <name evidence="1" type="ORF">TDEL_0B07470</name>
</gene>
<dbReference type="KEGG" id="tdl:TDEL_0B07470"/>
<dbReference type="OrthoDB" id="2253354at2759"/>
<dbReference type="EMBL" id="HE616743">
    <property type="protein sequence ID" value="CCE90876.1"/>
    <property type="molecule type" value="Genomic_DNA"/>
</dbReference>
<keyword evidence="2" id="KW-1185">Reference proteome</keyword>
<dbReference type="GeneID" id="11505270"/>
<protein>
    <submittedName>
        <fullName evidence="1">Uncharacterized protein</fullName>
    </submittedName>
</protein>